<sequence>MWSAEVLEVNPACDVTVHRLRPANQKVLLADRFYRYPEKIAELALGLYYTESRAVVGSYPGSRAMITLDTTPLIQTLSKLWGEPLRPFHAEYHPVIFSAIQNRDYTLTPWQRQPHIDQGVTAMVYLNPEEMCSGGTGLYRHRPTGLSRVPIGLTPELIRLGQQHGLSAQALRTQDGYAEFMNTVFFRPEYAVKENHYINDGNDYWELLYKIEMKPNRLVIFDGRTFHSQHIAPNQFRDYFRMNQILYFQGHD</sequence>
<dbReference type="AlphaFoldDB" id="A0A0K2GB10"/>
<dbReference type="EMBL" id="CP011801">
    <property type="protein sequence ID" value="ALA57777.1"/>
    <property type="molecule type" value="Genomic_DNA"/>
</dbReference>
<gene>
    <name evidence="1" type="ORF">NITMOv2_1349</name>
</gene>
<evidence type="ECO:0000313" key="1">
    <source>
        <dbReference type="EMBL" id="ALA57777.1"/>
    </source>
</evidence>
<protein>
    <recommendedName>
        <fullName evidence="3">Phytanoyl-CoA dioxygenase</fullName>
    </recommendedName>
</protein>
<dbReference type="STRING" id="42253.NITMOv2_1349"/>
<evidence type="ECO:0000313" key="2">
    <source>
        <dbReference type="Proteomes" id="UP000069205"/>
    </source>
</evidence>
<dbReference type="InterPro" id="IPR045617">
    <property type="entry name" value="DUF6445"/>
</dbReference>
<dbReference type="PATRIC" id="fig|42253.5.peg.1326"/>
<reference evidence="1 2" key="1">
    <citation type="journal article" date="2015" name="Proc. Natl. Acad. Sci. U.S.A.">
        <title>Expanded metabolic versatility of ubiquitous nitrite-oxidizing bacteria from the genus Nitrospira.</title>
        <authorList>
            <person name="Koch H."/>
            <person name="Lucker S."/>
            <person name="Albertsen M."/>
            <person name="Kitzinger K."/>
            <person name="Herbold C."/>
            <person name="Spieck E."/>
            <person name="Nielsen P.H."/>
            <person name="Wagner M."/>
            <person name="Daims H."/>
        </authorList>
    </citation>
    <scope>NUCLEOTIDE SEQUENCE [LARGE SCALE GENOMIC DNA]</scope>
    <source>
        <strain evidence="1 2">NSP M-1</strain>
    </source>
</reference>
<dbReference type="Proteomes" id="UP000069205">
    <property type="component" value="Chromosome"/>
</dbReference>
<organism evidence="1 2">
    <name type="scientific">Nitrospira moscoviensis</name>
    <dbReference type="NCBI Taxonomy" id="42253"/>
    <lineage>
        <taxon>Bacteria</taxon>
        <taxon>Pseudomonadati</taxon>
        <taxon>Nitrospirota</taxon>
        <taxon>Nitrospiria</taxon>
        <taxon>Nitrospirales</taxon>
        <taxon>Nitrospiraceae</taxon>
        <taxon>Nitrospira</taxon>
    </lineage>
</organism>
<evidence type="ECO:0008006" key="3">
    <source>
        <dbReference type="Google" id="ProtNLM"/>
    </source>
</evidence>
<dbReference type="OrthoDB" id="7630206at2"/>
<proteinExistence type="predicted"/>
<name>A0A0K2GB10_NITMO</name>
<keyword evidence="2" id="KW-1185">Reference proteome</keyword>
<dbReference type="Pfam" id="PF20043">
    <property type="entry name" value="DUF6445"/>
    <property type="match status" value="2"/>
</dbReference>
<dbReference type="KEGG" id="nmv:NITMOv2_1349"/>
<accession>A0A0K2GB10</accession>
<dbReference type="RefSeq" id="WP_053379050.1">
    <property type="nucleotide sequence ID" value="NZ_CP011801.1"/>
</dbReference>